<sequence>MPRSPDRSGNSPSSCKIVLQVVSNKARAAVIAEAGDSESREAAVNHWFLKPRSVSSESDTPSGEWPSPCIR</sequence>
<accession>A0A445MQJ0</accession>
<protein>
    <submittedName>
        <fullName evidence="2">Uncharacterized protein</fullName>
    </submittedName>
</protein>
<feature type="region of interest" description="Disordered" evidence="1">
    <location>
        <begin position="52"/>
        <end position="71"/>
    </location>
</feature>
<gene>
    <name evidence="2" type="ORF">PITCH_A100008</name>
</gene>
<dbReference type="AlphaFoldDB" id="A0A445MQJ0"/>
<evidence type="ECO:0000313" key="2">
    <source>
        <dbReference type="EMBL" id="SPD71724.1"/>
    </source>
</evidence>
<evidence type="ECO:0000256" key="1">
    <source>
        <dbReference type="SAM" id="MobiDB-lite"/>
    </source>
</evidence>
<dbReference type="EMBL" id="OJIN01000002">
    <property type="protein sequence ID" value="SPD71724.1"/>
    <property type="molecule type" value="Genomic_DNA"/>
</dbReference>
<reference evidence="2" key="1">
    <citation type="submission" date="2018-01" db="EMBL/GenBank/DDBJ databases">
        <authorList>
            <person name="Regsiter A."/>
            <person name="William W."/>
        </authorList>
    </citation>
    <scope>NUCLEOTIDE SEQUENCE</scope>
    <source>
        <strain evidence="2">TRIP AH-1</strain>
    </source>
</reference>
<proteinExistence type="predicted"/>
<organism evidence="2">
    <name type="scientific">uncultured Desulfobacterium sp</name>
    <dbReference type="NCBI Taxonomy" id="201089"/>
    <lineage>
        <taxon>Bacteria</taxon>
        <taxon>Pseudomonadati</taxon>
        <taxon>Thermodesulfobacteriota</taxon>
        <taxon>Desulfobacteria</taxon>
        <taxon>Desulfobacterales</taxon>
        <taxon>Desulfobacteriaceae</taxon>
        <taxon>Desulfobacterium</taxon>
        <taxon>environmental samples</taxon>
    </lineage>
</organism>
<name>A0A445MQJ0_9BACT</name>